<dbReference type="InterPro" id="IPR000089">
    <property type="entry name" value="Biotin_lipoyl"/>
</dbReference>
<dbReference type="FunFam" id="2.40.50.100:FF:000003">
    <property type="entry name" value="Acetyl-CoA carboxylase biotin carboxyl carrier protein"/>
    <property type="match status" value="1"/>
</dbReference>
<organism evidence="3 4">
    <name type="scientific">Oscillochloris trichoides DG-6</name>
    <dbReference type="NCBI Taxonomy" id="765420"/>
    <lineage>
        <taxon>Bacteria</taxon>
        <taxon>Bacillati</taxon>
        <taxon>Chloroflexota</taxon>
        <taxon>Chloroflexia</taxon>
        <taxon>Chloroflexales</taxon>
        <taxon>Chloroflexineae</taxon>
        <taxon>Oscillochloridaceae</taxon>
        <taxon>Oscillochloris</taxon>
    </lineage>
</organism>
<dbReference type="HOGENOM" id="CLU_016733_5_1_0"/>
<dbReference type="InterPro" id="IPR011053">
    <property type="entry name" value="Single_hybrid_motif"/>
</dbReference>
<proteinExistence type="predicted"/>
<keyword evidence="1" id="KW-0092">Biotin</keyword>
<evidence type="ECO:0000259" key="2">
    <source>
        <dbReference type="PROSITE" id="PS50968"/>
    </source>
</evidence>
<evidence type="ECO:0000256" key="1">
    <source>
        <dbReference type="ARBA" id="ARBA00023267"/>
    </source>
</evidence>
<feature type="domain" description="Lipoyl-binding" evidence="2">
    <location>
        <begin position="85"/>
        <end position="164"/>
    </location>
</feature>
<dbReference type="InterPro" id="IPR050709">
    <property type="entry name" value="Biotin_Carboxyl_Carrier/Decarb"/>
</dbReference>
<evidence type="ECO:0000313" key="3">
    <source>
        <dbReference type="EMBL" id="EFO81648.1"/>
    </source>
</evidence>
<dbReference type="SUPFAM" id="SSF51230">
    <property type="entry name" value="Single hybrid motif"/>
    <property type="match status" value="1"/>
</dbReference>
<name>E1IB02_9CHLR</name>
<dbReference type="OrthoDB" id="3730619at2"/>
<dbReference type="AlphaFoldDB" id="E1IB02"/>
<protein>
    <submittedName>
        <fullName evidence="3">Biotin/lipoyl attachment domain-containing protein</fullName>
    </submittedName>
</protein>
<dbReference type="InterPro" id="IPR001882">
    <property type="entry name" value="Biotin_BS"/>
</dbReference>
<sequence length="164" mass="18328">MRKLLVTIDGTEFQVQVPEVPDSDGFFTVMVNGQPMRTALSSLADSEVLEWAMVNSRPYELQIDHELRWIQSRHGRHNVQVRDQDSRISHPRSTDGRIKAPIPGVVVRVLVDVGQEVELDQPLLVLEAMKMENEIRATRAGRIASLNATPGRAVQLGTLLAEIV</sequence>
<dbReference type="PANTHER" id="PTHR45266:SF3">
    <property type="entry name" value="OXALOACETATE DECARBOXYLASE ALPHA CHAIN"/>
    <property type="match status" value="1"/>
</dbReference>
<dbReference type="eggNOG" id="COG4770">
    <property type="taxonomic scope" value="Bacteria"/>
</dbReference>
<comment type="caution">
    <text evidence="3">The sequence shown here is derived from an EMBL/GenBank/DDBJ whole genome shotgun (WGS) entry which is preliminary data.</text>
</comment>
<dbReference type="CDD" id="cd06850">
    <property type="entry name" value="biotinyl_domain"/>
    <property type="match status" value="1"/>
</dbReference>
<dbReference type="Proteomes" id="UP000054010">
    <property type="component" value="Unassembled WGS sequence"/>
</dbReference>
<gene>
    <name evidence="3" type="ORF">OSCT_0503</name>
</gene>
<dbReference type="PANTHER" id="PTHR45266">
    <property type="entry name" value="OXALOACETATE DECARBOXYLASE ALPHA CHAIN"/>
    <property type="match status" value="1"/>
</dbReference>
<dbReference type="STRING" id="765420.OSCT_0503"/>
<dbReference type="EMBL" id="ADVR01000008">
    <property type="protein sequence ID" value="EFO81648.1"/>
    <property type="molecule type" value="Genomic_DNA"/>
</dbReference>
<reference evidence="3 4" key="1">
    <citation type="journal article" date="2011" name="J. Bacteriol.">
        <title>Draft genome sequence of the anoxygenic filamentous phototrophic bacterium Oscillochloris trichoides subsp. DG-6.</title>
        <authorList>
            <person name="Kuznetsov B.B."/>
            <person name="Ivanovsky R.N."/>
            <person name="Keppen O.I."/>
            <person name="Sukhacheva M.V."/>
            <person name="Bumazhkin B.K."/>
            <person name="Patutina E.O."/>
            <person name="Beletsky A.V."/>
            <person name="Mardanov A.V."/>
            <person name="Baslerov R.V."/>
            <person name="Panteleeva A.N."/>
            <person name="Kolganova T.V."/>
            <person name="Ravin N.V."/>
            <person name="Skryabin K.G."/>
        </authorList>
    </citation>
    <scope>NUCLEOTIDE SEQUENCE [LARGE SCALE GENOMIC DNA]</scope>
    <source>
        <strain evidence="3 4">DG-6</strain>
    </source>
</reference>
<dbReference type="Gene3D" id="2.40.50.100">
    <property type="match status" value="1"/>
</dbReference>
<dbReference type="PROSITE" id="PS00188">
    <property type="entry name" value="BIOTIN"/>
    <property type="match status" value="1"/>
</dbReference>
<keyword evidence="4" id="KW-1185">Reference proteome</keyword>
<accession>E1IB02</accession>
<dbReference type="PROSITE" id="PS50968">
    <property type="entry name" value="BIOTINYL_LIPOYL"/>
    <property type="match status" value="1"/>
</dbReference>
<dbReference type="Pfam" id="PF00364">
    <property type="entry name" value="Biotin_lipoyl"/>
    <property type="match status" value="1"/>
</dbReference>
<evidence type="ECO:0000313" key="4">
    <source>
        <dbReference type="Proteomes" id="UP000054010"/>
    </source>
</evidence>